<proteinExistence type="inferred from homology"/>
<evidence type="ECO:0000256" key="9">
    <source>
        <dbReference type="ARBA" id="ARBA00023242"/>
    </source>
</evidence>
<feature type="domain" description="Transcription factor Iwr1" evidence="11">
    <location>
        <begin position="225"/>
        <end position="291"/>
    </location>
</feature>
<dbReference type="PANTHER" id="PTHR31196">
    <property type="entry name" value="RNA POLYMERASE II NUCLEAR LOCALIZATION PROTEIN SLC7A6OS-RELATED"/>
    <property type="match status" value="1"/>
</dbReference>
<evidence type="ECO:0000256" key="10">
    <source>
        <dbReference type="SAM" id="MobiDB-lite"/>
    </source>
</evidence>
<keyword evidence="8" id="KW-0653">Protein transport</keyword>
<feature type="region of interest" description="Disordered" evidence="10">
    <location>
        <begin position="260"/>
        <end position="339"/>
    </location>
</feature>
<evidence type="ECO:0000256" key="4">
    <source>
        <dbReference type="ARBA" id="ARBA00010218"/>
    </source>
</evidence>
<keyword evidence="13" id="KW-1185">Reference proteome</keyword>
<evidence type="ECO:0000256" key="2">
    <source>
        <dbReference type="ARBA" id="ARBA00004123"/>
    </source>
</evidence>
<dbReference type="PANTHER" id="PTHR31196:SF2">
    <property type="entry name" value="RNA POLYMERASE II NUCLEAR LOCALIZATION PROTEIN SLC7A6OS-RELATED"/>
    <property type="match status" value="1"/>
</dbReference>
<gene>
    <name evidence="12" type="ORF">BASA50_009526</name>
</gene>
<evidence type="ECO:0000256" key="5">
    <source>
        <dbReference type="ARBA" id="ARBA00017036"/>
    </source>
</evidence>
<comment type="subcellular location">
    <subcellularLocation>
        <location evidence="3">Cytoplasm</location>
    </subcellularLocation>
    <subcellularLocation>
        <location evidence="2">Nucleus</location>
    </subcellularLocation>
</comment>
<feature type="region of interest" description="Disordered" evidence="10">
    <location>
        <begin position="1"/>
        <end position="46"/>
    </location>
</feature>
<feature type="compositionally biased region" description="Acidic residues" evidence="10">
    <location>
        <begin position="287"/>
        <end position="308"/>
    </location>
</feature>
<evidence type="ECO:0000313" key="13">
    <source>
        <dbReference type="Proteomes" id="UP001648503"/>
    </source>
</evidence>
<comment type="caution">
    <text evidence="12">The sequence shown here is derived from an EMBL/GenBank/DDBJ whole genome shotgun (WGS) entry which is preliminary data.</text>
</comment>
<dbReference type="InterPro" id="IPR013883">
    <property type="entry name" value="TF_Iwr1_dom"/>
</dbReference>
<evidence type="ECO:0000256" key="1">
    <source>
        <dbReference type="ARBA" id="ARBA00003202"/>
    </source>
</evidence>
<evidence type="ECO:0000256" key="6">
    <source>
        <dbReference type="ARBA" id="ARBA00022448"/>
    </source>
</evidence>
<evidence type="ECO:0000256" key="7">
    <source>
        <dbReference type="ARBA" id="ARBA00022490"/>
    </source>
</evidence>
<name>A0ABQ8F187_9FUNG</name>
<dbReference type="Pfam" id="PF08574">
    <property type="entry name" value="Iwr1"/>
    <property type="match status" value="1"/>
</dbReference>
<feature type="compositionally biased region" description="Low complexity" evidence="10">
    <location>
        <begin position="1"/>
        <end position="35"/>
    </location>
</feature>
<evidence type="ECO:0000313" key="12">
    <source>
        <dbReference type="EMBL" id="KAH6590266.1"/>
    </source>
</evidence>
<protein>
    <recommendedName>
        <fullName evidence="5">Probable RNA polymerase II nuclear localization protein SLC7A6OS</fullName>
    </recommendedName>
</protein>
<evidence type="ECO:0000256" key="3">
    <source>
        <dbReference type="ARBA" id="ARBA00004496"/>
    </source>
</evidence>
<comment type="similarity">
    <text evidence="4">Belongs to the IWR1/SLC7A6OS family.</text>
</comment>
<sequence>MSSTVTDAVTQDTAASVSPTTTVPPTTALSSTTALSPPPTLTSNGGSSSIVILRIKRKRCEDPIDTLLVAQAGKDKKLKAVSDARVFKLLESVDYNNFDKELPTNSTSTPSTGTFERLVARLRNSPRVNRLATVGNRKEVLASSKLAEAKAARYRVVEQSRKSFMDGALNVVDIHREPDTDMRDDIVCNLLPMVREYLNLSEGSSLPPPAESLTPATPATVADDVYDLYYYDEGGRVGPALESSKVATLGVQGGDLWDLLINDPDTSSEDDVDSEDSNAEDHYANDYPDEEDDDEFIFEESYDSDSGGDSESYGDAGEYRRSEGYDNSNGSRYFSDDMY</sequence>
<organism evidence="12 13">
    <name type="scientific">Batrachochytrium salamandrivorans</name>
    <dbReference type="NCBI Taxonomy" id="1357716"/>
    <lineage>
        <taxon>Eukaryota</taxon>
        <taxon>Fungi</taxon>
        <taxon>Fungi incertae sedis</taxon>
        <taxon>Chytridiomycota</taxon>
        <taxon>Chytridiomycota incertae sedis</taxon>
        <taxon>Chytridiomycetes</taxon>
        <taxon>Rhizophydiales</taxon>
        <taxon>Rhizophydiales incertae sedis</taxon>
        <taxon>Batrachochytrium</taxon>
    </lineage>
</organism>
<dbReference type="InterPro" id="IPR040218">
    <property type="entry name" value="SLC7A6OS"/>
</dbReference>
<reference evidence="12 13" key="1">
    <citation type="submission" date="2021-02" db="EMBL/GenBank/DDBJ databases">
        <title>Variation within the Batrachochytrium salamandrivorans European outbreak.</title>
        <authorList>
            <person name="Kelly M."/>
            <person name="Pasmans F."/>
            <person name="Shea T.P."/>
            <person name="Munoz J.F."/>
            <person name="Carranza S."/>
            <person name="Cuomo C.A."/>
            <person name="Martel A."/>
        </authorList>
    </citation>
    <scope>NUCLEOTIDE SEQUENCE [LARGE SCALE GENOMIC DNA]</scope>
    <source>
        <strain evidence="12 13">AMFP18/2</strain>
    </source>
</reference>
<dbReference type="EMBL" id="JAFCIX010000435">
    <property type="protein sequence ID" value="KAH6590266.1"/>
    <property type="molecule type" value="Genomic_DNA"/>
</dbReference>
<feature type="compositionally biased region" description="Acidic residues" evidence="10">
    <location>
        <begin position="266"/>
        <end position="278"/>
    </location>
</feature>
<accession>A0ABQ8F187</accession>
<keyword evidence="7" id="KW-0963">Cytoplasm</keyword>
<keyword evidence="9" id="KW-0539">Nucleus</keyword>
<evidence type="ECO:0000256" key="8">
    <source>
        <dbReference type="ARBA" id="ARBA00022927"/>
    </source>
</evidence>
<dbReference type="Proteomes" id="UP001648503">
    <property type="component" value="Unassembled WGS sequence"/>
</dbReference>
<keyword evidence="6" id="KW-0813">Transport</keyword>
<evidence type="ECO:0000259" key="11">
    <source>
        <dbReference type="Pfam" id="PF08574"/>
    </source>
</evidence>
<comment type="function">
    <text evidence="1">Directs RNA polymerase II nuclear import.</text>
</comment>